<name>A0A8J3L791_9ACTN</name>
<accession>A0A8J3L791</accession>
<feature type="signal peptide" evidence="1">
    <location>
        <begin position="1"/>
        <end position="22"/>
    </location>
</feature>
<evidence type="ECO:0000313" key="2">
    <source>
        <dbReference type="EMBL" id="GIG13610.1"/>
    </source>
</evidence>
<comment type="caution">
    <text evidence="2">The sequence shown here is derived from an EMBL/GenBank/DDBJ whole genome shotgun (WGS) entry which is preliminary data.</text>
</comment>
<gene>
    <name evidence="2" type="ORF">Cme02nite_19420</name>
</gene>
<sequence>MSVSPRFSAATAVLAACAVLTAGCTEQESSSAVPSPSAAPSLAPGCSAGEIVDGPLPEWARGGFSGDAHARHVLGTQGQLAAVLFGHPLTVDRKDGVSNKILWVAREKYETGTLTITARREGTGEPVLREVAGGPGPSIIDLPQPGCWRLDLAWPGHTDTMDLVYAG</sequence>
<dbReference type="AlphaFoldDB" id="A0A8J3L791"/>
<reference evidence="2" key="1">
    <citation type="submission" date="2021-01" db="EMBL/GenBank/DDBJ databases">
        <title>Whole genome shotgun sequence of Catellatospora methionotrophica NBRC 14553.</title>
        <authorList>
            <person name="Komaki H."/>
            <person name="Tamura T."/>
        </authorList>
    </citation>
    <scope>NUCLEOTIDE SEQUENCE</scope>
    <source>
        <strain evidence="2">NBRC 14553</strain>
    </source>
</reference>
<evidence type="ECO:0000256" key="1">
    <source>
        <dbReference type="SAM" id="SignalP"/>
    </source>
</evidence>
<dbReference type="Proteomes" id="UP000660339">
    <property type="component" value="Unassembled WGS sequence"/>
</dbReference>
<organism evidence="2 3">
    <name type="scientific">Catellatospora methionotrophica</name>
    <dbReference type="NCBI Taxonomy" id="121620"/>
    <lineage>
        <taxon>Bacteria</taxon>
        <taxon>Bacillati</taxon>
        <taxon>Actinomycetota</taxon>
        <taxon>Actinomycetes</taxon>
        <taxon>Micromonosporales</taxon>
        <taxon>Micromonosporaceae</taxon>
        <taxon>Catellatospora</taxon>
    </lineage>
</organism>
<keyword evidence="1" id="KW-0732">Signal</keyword>
<proteinExistence type="predicted"/>
<evidence type="ECO:0000313" key="3">
    <source>
        <dbReference type="Proteomes" id="UP000660339"/>
    </source>
</evidence>
<dbReference type="RefSeq" id="WP_203671125.1">
    <property type="nucleotide sequence ID" value="NZ_BAAATT010000014.1"/>
</dbReference>
<dbReference type="EMBL" id="BONJ01000007">
    <property type="protein sequence ID" value="GIG13610.1"/>
    <property type="molecule type" value="Genomic_DNA"/>
</dbReference>
<evidence type="ECO:0008006" key="4">
    <source>
        <dbReference type="Google" id="ProtNLM"/>
    </source>
</evidence>
<keyword evidence="3" id="KW-1185">Reference proteome</keyword>
<feature type="chain" id="PRO_5039153069" description="Secreted protein" evidence="1">
    <location>
        <begin position="23"/>
        <end position="167"/>
    </location>
</feature>
<protein>
    <recommendedName>
        <fullName evidence="4">Secreted protein</fullName>
    </recommendedName>
</protein>
<dbReference type="PROSITE" id="PS51257">
    <property type="entry name" value="PROKAR_LIPOPROTEIN"/>
    <property type="match status" value="1"/>
</dbReference>